<keyword evidence="2" id="KW-0679">Respiratory chain</keyword>
<dbReference type="GO" id="GO:0005743">
    <property type="term" value="C:mitochondrial inner membrane"/>
    <property type="evidence" value="ECO:0007669"/>
    <property type="project" value="UniProtKB-SubCell"/>
</dbReference>
<dbReference type="InterPro" id="IPR007763">
    <property type="entry name" value="NDUFA12"/>
</dbReference>
<dbReference type="AlphaFoldDB" id="A0A9Q3H198"/>
<evidence type="ECO:0000313" key="3">
    <source>
        <dbReference type="EMBL" id="MBW0486354.1"/>
    </source>
</evidence>
<dbReference type="PANTHER" id="PTHR12910">
    <property type="entry name" value="NADH-UBIQUINONE OXIDOREDUCTASE SUBUNIT B17.2"/>
    <property type="match status" value="1"/>
</dbReference>
<dbReference type="GO" id="GO:0006979">
    <property type="term" value="P:response to oxidative stress"/>
    <property type="evidence" value="ECO:0007669"/>
    <property type="project" value="TreeGrafter"/>
</dbReference>
<comment type="subcellular location">
    <subcellularLocation>
        <location evidence="2">Mitochondrion inner membrane</location>
        <topology evidence="2">Peripheral membrane protein</topology>
        <orientation evidence="2">Matrix side</orientation>
    </subcellularLocation>
</comment>
<dbReference type="OrthoDB" id="274641at2759"/>
<comment type="function">
    <text evidence="2">Accessory subunit of the mitochondrial membrane respiratory chain NADH dehydrogenase (Complex I), that is believed not to be involved in catalysis. Complex I functions in the transfer of electrons from NADH to the respiratory chain. The immediate electron acceptor for the enzyme is believed to be ubiquinone.</text>
</comment>
<dbReference type="PANTHER" id="PTHR12910:SF2">
    <property type="entry name" value="NADH DEHYDROGENASE [UBIQUINONE] 1 ALPHA SUBCOMPLEX SUBUNIT 12"/>
    <property type="match status" value="1"/>
</dbReference>
<comment type="caution">
    <text evidence="3">The sequence shown here is derived from an EMBL/GenBank/DDBJ whole genome shotgun (WGS) entry which is preliminary data.</text>
</comment>
<sequence length="201" mass="23105">MAIKIGIGHQSMEIFENLLSIWSTGKLHIGIPAQYKHLGVPTARGEAGCQARSPISAQITQDSGRMSTSLSRSIRNLLKLGPKEYIRILWNNPDPKFGELKGTDQHGNKYFEDINEPLFRTRWVDYQAHDVNASQVPPEWQSWLRHNRQEVPDLDPIMIQSKKQWQVPHVENLTGTRSAFKTYSTTSQKFKAWEPEVLERK</sequence>
<keyword evidence="2" id="KW-0813">Transport</keyword>
<protein>
    <recommendedName>
        <fullName evidence="2">NADH dehydrogenase [ubiquinone] 1 alpha subcomplex subunit</fullName>
    </recommendedName>
</protein>
<keyword evidence="2" id="KW-0496">Mitochondrion</keyword>
<keyword evidence="2" id="KW-0249">Electron transport</keyword>
<gene>
    <name evidence="3" type="ORF">O181_026069</name>
</gene>
<keyword evidence="2" id="KW-0999">Mitochondrion inner membrane</keyword>
<dbReference type="GO" id="GO:0045271">
    <property type="term" value="C:respiratory chain complex I"/>
    <property type="evidence" value="ECO:0007669"/>
    <property type="project" value="InterPro"/>
</dbReference>
<evidence type="ECO:0000256" key="2">
    <source>
        <dbReference type="RuleBase" id="RU363103"/>
    </source>
</evidence>
<comment type="similarity">
    <text evidence="1 2">Belongs to the complex I NDUFA12 subunit family.</text>
</comment>
<proteinExistence type="inferred from homology"/>
<evidence type="ECO:0000256" key="1">
    <source>
        <dbReference type="ARBA" id="ARBA00007355"/>
    </source>
</evidence>
<reference evidence="3" key="1">
    <citation type="submission" date="2021-03" db="EMBL/GenBank/DDBJ databases">
        <title>Draft genome sequence of rust myrtle Austropuccinia psidii MF-1, a brazilian biotype.</title>
        <authorList>
            <person name="Quecine M.C."/>
            <person name="Pachon D.M.R."/>
            <person name="Bonatelli M.L."/>
            <person name="Correr F.H."/>
            <person name="Franceschini L.M."/>
            <person name="Leite T.F."/>
            <person name="Margarido G.R.A."/>
            <person name="Almeida C.A."/>
            <person name="Ferrarezi J.A."/>
            <person name="Labate C.A."/>
        </authorList>
    </citation>
    <scope>NUCLEOTIDE SEQUENCE</scope>
    <source>
        <strain evidence="3">MF-1</strain>
    </source>
</reference>
<keyword evidence="4" id="KW-1185">Reference proteome</keyword>
<name>A0A9Q3H198_9BASI</name>
<organism evidence="3 4">
    <name type="scientific">Austropuccinia psidii MF-1</name>
    <dbReference type="NCBI Taxonomy" id="1389203"/>
    <lineage>
        <taxon>Eukaryota</taxon>
        <taxon>Fungi</taxon>
        <taxon>Dikarya</taxon>
        <taxon>Basidiomycota</taxon>
        <taxon>Pucciniomycotina</taxon>
        <taxon>Pucciniomycetes</taxon>
        <taxon>Pucciniales</taxon>
        <taxon>Sphaerophragmiaceae</taxon>
        <taxon>Austropuccinia</taxon>
    </lineage>
</organism>
<keyword evidence="2" id="KW-0472">Membrane</keyword>
<dbReference type="Pfam" id="PF05071">
    <property type="entry name" value="NDUFA12"/>
    <property type="match status" value="1"/>
</dbReference>
<evidence type="ECO:0000313" key="4">
    <source>
        <dbReference type="Proteomes" id="UP000765509"/>
    </source>
</evidence>
<accession>A0A9Q3H198</accession>
<dbReference type="Proteomes" id="UP000765509">
    <property type="component" value="Unassembled WGS sequence"/>
</dbReference>
<dbReference type="EMBL" id="AVOT02008612">
    <property type="protein sequence ID" value="MBW0486354.1"/>
    <property type="molecule type" value="Genomic_DNA"/>
</dbReference>